<dbReference type="Pfam" id="PF19614">
    <property type="entry name" value="DUF6119"/>
    <property type="match status" value="1"/>
</dbReference>
<proteinExistence type="predicted"/>
<dbReference type="AlphaFoldDB" id="A0A494VK15"/>
<dbReference type="KEGG" id="muh:HYN43_002595"/>
<keyword evidence="2" id="KW-1185">Reference proteome</keyword>
<dbReference type="NCBIfam" id="TIGR04141">
    <property type="entry name" value="TIGR04141 family sporadically distributed protein"/>
    <property type="match status" value="1"/>
</dbReference>
<dbReference type="Proteomes" id="UP000270046">
    <property type="component" value="Chromosome"/>
</dbReference>
<reference evidence="1 2" key="1">
    <citation type="submission" date="2018-10" db="EMBL/GenBank/DDBJ databases">
        <title>Genome sequencing of Mucilaginibacter sp. HYN0043.</title>
        <authorList>
            <person name="Kim M."/>
            <person name="Yi H."/>
        </authorList>
    </citation>
    <scope>NUCLEOTIDE SEQUENCE [LARGE SCALE GENOMIC DNA]</scope>
    <source>
        <strain evidence="1 2">HYN0043</strain>
    </source>
</reference>
<dbReference type="EMBL" id="CP032869">
    <property type="protein sequence ID" value="AYL94249.1"/>
    <property type="molecule type" value="Genomic_DNA"/>
</dbReference>
<dbReference type="RefSeq" id="WP_119407969.1">
    <property type="nucleotide sequence ID" value="NZ_CP032869.1"/>
</dbReference>
<accession>A0A494VK15</accession>
<name>A0A494VK15_9SPHI</name>
<gene>
    <name evidence="1" type="ORF">HYN43_002595</name>
</gene>
<evidence type="ECO:0008006" key="3">
    <source>
        <dbReference type="Google" id="ProtNLM"/>
    </source>
</evidence>
<evidence type="ECO:0000313" key="1">
    <source>
        <dbReference type="EMBL" id="AYL94249.1"/>
    </source>
</evidence>
<protein>
    <recommendedName>
        <fullName evidence="3">Sporadically distributed protein, TIGR04141 family</fullName>
    </recommendedName>
</protein>
<evidence type="ECO:0000313" key="2">
    <source>
        <dbReference type="Proteomes" id="UP000270046"/>
    </source>
</evidence>
<sequence length="539" mass="61101">MAKRSEEVSNKLKLYLIKDEYNEFDTVVKDPSSPGLHRAVIPGVGTLYYKDSYAQTPAWIGDFFCNHEAINPSAFKVANTQAVLLVKLKAGKTDRIFGIPFGMGRHLMKELAVESRFGLITTLNVIEASAIRSVGKRTISSNPKISIEQISRASGTDDFQINIERDLIESIAGASAYQDFGKVISGKDALSVTAKADVRNIGDFLKKVFDIYNKKDYTKEFKWIDQIREVKDQQILSILNGLLISGLNGTTRVDAWLAIPEIIDWADFNGFKYSARKKDDLIEDLDIEDYLAEKAGTPVTIEQLENDVISCWKESKNNYNHSWSVFQCLNAEVRYNKELYFLDKGKWYRIESSFVKQVEEETRSVKHYPKKLPDFVHQDENDYNNHLARTLNALCLDAKTIQYGGGASKIEVCDVLSDDAVFFHVKKYGGSANLSHLFAQGYVSGELFITDEGFREAVRKKFSLKAPYDLLFPKQRPTASEYSIVFGIITTSTKPLNLPFFSKVTLRSYKRILEAFGFNIYLAQIRNCKPKTRKAALKK</sequence>
<dbReference type="OrthoDB" id="6401683at2"/>
<organism evidence="1 2">
    <name type="scientific">Mucilaginibacter celer</name>
    <dbReference type="NCBI Taxonomy" id="2305508"/>
    <lineage>
        <taxon>Bacteria</taxon>
        <taxon>Pseudomonadati</taxon>
        <taxon>Bacteroidota</taxon>
        <taxon>Sphingobacteriia</taxon>
        <taxon>Sphingobacteriales</taxon>
        <taxon>Sphingobacteriaceae</taxon>
        <taxon>Mucilaginibacter</taxon>
    </lineage>
</organism>
<dbReference type="InterPro" id="IPR026487">
    <property type="entry name" value="CHP04141"/>
</dbReference>